<dbReference type="InterPro" id="IPR018934">
    <property type="entry name" value="RIO_dom"/>
</dbReference>
<dbReference type="Pfam" id="PF09202">
    <property type="entry name" value="Rio2_N"/>
    <property type="match status" value="1"/>
</dbReference>
<dbReference type="InterPro" id="IPR018935">
    <property type="entry name" value="RIO_kinase_CS"/>
</dbReference>
<dbReference type="InParanoid" id="H2Z2Q9"/>
<evidence type="ECO:0000256" key="14">
    <source>
        <dbReference type="ARBA" id="ARBA00022842"/>
    </source>
</evidence>
<keyword evidence="13" id="KW-0067">ATP-binding</keyword>
<dbReference type="FunFam" id="3.30.200.20:FF:000052">
    <property type="entry name" value="Serine/threonine-protein kinase RIO2"/>
    <property type="match status" value="1"/>
</dbReference>
<reference evidence="23" key="1">
    <citation type="submission" date="2003-08" db="EMBL/GenBank/DDBJ databases">
        <authorList>
            <person name="Birren B."/>
            <person name="Nusbaum C."/>
            <person name="Abebe A."/>
            <person name="Abouelleil A."/>
            <person name="Adekoya E."/>
            <person name="Ait-zahra M."/>
            <person name="Allen N."/>
            <person name="Allen T."/>
            <person name="An P."/>
            <person name="Anderson M."/>
            <person name="Anderson S."/>
            <person name="Arachchi H."/>
            <person name="Armbruster J."/>
            <person name="Bachantsang P."/>
            <person name="Baldwin J."/>
            <person name="Barry A."/>
            <person name="Bayul T."/>
            <person name="Blitshsteyn B."/>
            <person name="Bloom T."/>
            <person name="Blye J."/>
            <person name="Boguslavskiy L."/>
            <person name="Borowsky M."/>
            <person name="Boukhgalter B."/>
            <person name="Brunache A."/>
            <person name="Butler J."/>
            <person name="Calixte N."/>
            <person name="Calvo S."/>
            <person name="Camarata J."/>
            <person name="Campo K."/>
            <person name="Chang J."/>
            <person name="Cheshatsang Y."/>
            <person name="Citroen M."/>
            <person name="Collymore A."/>
            <person name="Considine T."/>
            <person name="Cook A."/>
            <person name="Cooke P."/>
            <person name="Corum B."/>
            <person name="Cuomo C."/>
            <person name="David R."/>
            <person name="Dawoe T."/>
            <person name="Degray S."/>
            <person name="Dodge S."/>
            <person name="Dooley K."/>
            <person name="Dorje P."/>
            <person name="Dorjee K."/>
            <person name="Dorris L."/>
            <person name="Duffey N."/>
            <person name="Dupes A."/>
            <person name="Elkins T."/>
            <person name="Engels R."/>
            <person name="Erickson J."/>
            <person name="Farina A."/>
            <person name="Faro S."/>
            <person name="Ferreira P."/>
            <person name="Fischer H."/>
            <person name="Fitzgerald M."/>
            <person name="Foley K."/>
            <person name="Gage D."/>
            <person name="Galagan J."/>
            <person name="Gearin G."/>
            <person name="Gnerre S."/>
            <person name="Gnirke A."/>
            <person name="Goyette A."/>
            <person name="Graham J."/>
            <person name="Grandbois E."/>
            <person name="Gyaltsen K."/>
            <person name="Hafez N."/>
            <person name="Hagopian D."/>
            <person name="Hagos B."/>
            <person name="Hall J."/>
            <person name="Hatcher B."/>
            <person name="Heller A."/>
            <person name="Higgins H."/>
            <person name="Honan T."/>
            <person name="Horn A."/>
            <person name="Houde N."/>
            <person name="Hughes L."/>
            <person name="Hulme W."/>
            <person name="Husby E."/>
            <person name="Iliev I."/>
            <person name="Jaffe D."/>
            <person name="Jones C."/>
            <person name="Kamal M."/>
            <person name="Kamat A."/>
            <person name="Kamvysselis M."/>
            <person name="Karlsson E."/>
            <person name="Kells C."/>
            <person name="Kieu A."/>
            <person name="Kisner P."/>
            <person name="Kodira C."/>
            <person name="Kulbokas E."/>
            <person name="Labutti K."/>
            <person name="Lama D."/>
            <person name="Landers T."/>
            <person name="Leger J."/>
            <person name="Levine S."/>
            <person name="Lewis D."/>
            <person name="Lewis T."/>
            <person name="Lindblad-toh K."/>
            <person name="Liu X."/>
            <person name="Lokyitsang T."/>
            <person name="Lokyitsang Y."/>
            <person name="Lucien O."/>
            <person name="Lui A."/>
            <person name="Ma L.J."/>
            <person name="Mabbitt R."/>
            <person name="Macdonald J."/>
            <person name="Maclean C."/>
            <person name="Major J."/>
            <person name="Manning J."/>
            <person name="Marabella R."/>
            <person name="Maru K."/>
            <person name="Matthews C."/>
            <person name="Mauceli E."/>
            <person name="Mccarthy M."/>
            <person name="Mcdonough S."/>
            <person name="Mcghee T."/>
            <person name="Meldrim J."/>
            <person name="Meneus L."/>
            <person name="Mesirov J."/>
            <person name="Mihalev A."/>
            <person name="Mihova T."/>
            <person name="Mikkelsen T."/>
            <person name="Mlenga V."/>
            <person name="Moru K."/>
            <person name="Mozes J."/>
            <person name="Mulrain L."/>
            <person name="Munson G."/>
            <person name="Naylor J."/>
            <person name="Newes C."/>
            <person name="Nguyen C."/>
            <person name="Nguyen N."/>
            <person name="Nguyen T."/>
            <person name="Nicol R."/>
            <person name="Nielsen C."/>
            <person name="Nizzari M."/>
            <person name="Norbu C."/>
            <person name="Norbu N."/>
            <person name="O'donnell P."/>
            <person name="Okoawo O."/>
            <person name="O'leary S."/>
            <person name="Omotosho B."/>
            <person name="O'neill K."/>
            <person name="Osman S."/>
            <person name="Parker S."/>
            <person name="Perrin D."/>
            <person name="Phunkhang P."/>
            <person name="Piqani B."/>
            <person name="Purcell S."/>
            <person name="Rachupka T."/>
            <person name="Ramasamy U."/>
            <person name="Rameau R."/>
            <person name="Ray V."/>
            <person name="Raymond C."/>
            <person name="Retta R."/>
            <person name="Richardson S."/>
            <person name="Rise C."/>
            <person name="Rodriguez J."/>
            <person name="Rogers J."/>
            <person name="Rogov P."/>
            <person name="Rutman M."/>
            <person name="Schupbach R."/>
            <person name="Seaman C."/>
            <person name="Settipalli S."/>
            <person name="Sharpe T."/>
            <person name="Sheridan J."/>
            <person name="Sherpa N."/>
            <person name="Shi J."/>
            <person name="Smirnov S."/>
            <person name="Smith C."/>
            <person name="Sougnez C."/>
            <person name="Spencer B."/>
            <person name="Stalker J."/>
            <person name="Stange-thomann N."/>
            <person name="Stavropoulos S."/>
            <person name="Stetson K."/>
            <person name="Stone C."/>
            <person name="Stone S."/>
            <person name="Stubbs M."/>
            <person name="Talamas J."/>
            <person name="Tchuinga P."/>
            <person name="Tenzing P."/>
            <person name="Tesfaye S."/>
            <person name="Theodore J."/>
            <person name="Thoulutsang Y."/>
            <person name="Topham K."/>
            <person name="Towey S."/>
            <person name="Tsamla T."/>
            <person name="Tsomo N."/>
            <person name="Vallee D."/>
            <person name="Vassiliev H."/>
            <person name="Venkataraman V."/>
            <person name="Vinson J."/>
            <person name="Vo A."/>
            <person name="Wade C."/>
            <person name="Wang S."/>
            <person name="Wangchuk T."/>
            <person name="Wangdi T."/>
            <person name="Whittaker C."/>
            <person name="Wilkinson J."/>
            <person name="Wu Y."/>
            <person name="Wyman D."/>
            <person name="Yadav S."/>
            <person name="Yang S."/>
            <person name="Yang X."/>
            <person name="Yeager S."/>
            <person name="Yee E."/>
            <person name="Young G."/>
            <person name="Zainoun J."/>
            <person name="Zembeck L."/>
            <person name="Zimmer A."/>
            <person name="Zody M."/>
            <person name="Lander E."/>
        </authorList>
    </citation>
    <scope>NUCLEOTIDE SEQUENCE [LARGE SCALE GENOMIC DNA]</scope>
</reference>
<dbReference type="Gene3D" id="3.30.200.20">
    <property type="entry name" value="Phosphorylase Kinase, domain 1"/>
    <property type="match status" value="1"/>
</dbReference>
<dbReference type="Ensembl" id="ENSCSAVT00000012009.1">
    <property type="protein sequence ID" value="ENSCSAVP00000011871.1"/>
    <property type="gene ID" value="ENSCSAVG00000006970.1"/>
</dbReference>
<evidence type="ECO:0000256" key="5">
    <source>
        <dbReference type="ARBA" id="ARBA00022490"/>
    </source>
</evidence>
<keyword evidence="14" id="KW-0460">Magnesium</keyword>
<dbReference type="STRING" id="51511.ENSCSAVP00000011871"/>
<dbReference type="InterPro" id="IPR036388">
    <property type="entry name" value="WH-like_DNA-bd_sf"/>
</dbReference>
<evidence type="ECO:0000256" key="6">
    <source>
        <dbReference type="ARBA" id="ARBA00022517"/>
    </source>
</evidence>
<dbReference type="OMA" id="ACPHLIA"/>
<comment type="similarity">
    <text evidence="3">Belongs to the protein kinase superfamily. RIO-type Ser/Thr kinase family.</text>
</comment>
<keyword evidence="7" id="KW-0723">Serine/threonine-protein kinase</keyword>
<dbReference type="PROSITE" id="PS01245">
    <property type="entry name" value="RIO1"/>
    <property type="match status" value="1"/>
</dbReference>
<dbReference type="PANTHER" id="PTHR45852">
    <property type="entry name" value="SER/THR-PROTEIN KINASE RIO2"/>
    <property type="match status" value="1"/>
</dbReference>
<dbReference type="InterPro" id="IPR030484">
    <property type="entry name" value="Rio2"/>
</dbReference>
<evidence type="ECO:0000256" key="9">
    <source>
        <dbReference type="ARBA" id="ARBA00022679"/>
    </source>
</evidence>
<keyword evidence="9" id="KW-0808">Transferase</keyword>
<comment type="catalytic activity">
    <reaction evidence="15">
        <text>L-threonyl-[protein] + ATP = O-phospho-L-threonyl-[protein] + ADP + H(+)</text>
        <dbReference type="Rhea" id="RHEA:46608"/>
        <dbReference type="Rhea" id="RHEA-COMP:11060"/>
        <dbReference type="Rhea" id="RHEA-COMP:11605"/>
        <dbReference type="ChEBI" id="CHEBI:15378"/>
        <dbReference type="ChEBI" id="CHEBI:30013"/>
        <dbReference type="ChEBI" id="CHEBI:30616"/>
        <dbReference type="ChEBI" id="CHEBI:61977"/>
        <dbReference type="ChEBI" id="CHEBI:456216"/>
        <dbReference type="EC" id="2.7.11.1"/>
    </reaction>
</comment>
<dbReference type="SMART" id="SM00090">
    <property type="entry name" value="RIO"/>
    <property type="match status" value="1"/>
</dbReference>
<keyword evidence="11" id="KW-0547">Nucleotide-binding</keyword>
<sequence length="499" mass="57645">MGKLDVSMLRYLSQEDMRVLTAVEMGMKNHEIVPLSLVASIANLKHGGTHKLVKELSKHRLLAFEKSKMNAGYRLTNRGYDFLALKVLSQRDVLHSVGNQIGVGKESDIYIVAGEDQEQLALKIHRLGRTSFRQLKNKRDYHLKRNTTSWIYLSRLAATKEFAYMKALYARGFPVPKPIDCNRHLVVMELLQAYPLQQIHELNDVESVYTDLMNLILKLASHGLIHGDFNEFNLMLDENDHVTMIDFPQMLSTSHRNAKDYFDRDVKCVRDFFFRRFGFTGEDFPQFDRDVQKECSMDRDILASGFSKKEHDELEALESEFRHQIEDLSQDVDIIGEEENSGPEDADAGYEKEISPETDKCGKIEEFQSMEESTSRIQTDTNEKEENQVLNDFDQIDSNYNESANELGELSLENSQFRPFRNDESVRLPSHVTRNAVSVSMSRTSVPEDQIKQRVKRAMSRQQKMALHRRLIKGESSIVTKQRRELRAEVKSGLNDDFF</sequence>
<dbReference type="GO" id="GO:0030688">
    <property type="term" value="C:preribosome, small subunit precursor"/>
    <property type="evidence" value="ECO:0007669"/>
    <property type="project" value="TreeGrafter"/>
</dbReference>
<dbReference type="GO" id="GO:0005524">
    <property type="term" value="F:ATP binding"/>
    <property type="evidence" value="ECO:0007669"/>
    <property type="project" value="UniProtKB-KW"/>
</dbReference>
<evidence type="ECO:0000256" key="10">
    <source>
        <dbReference type="ARBA" id="ARBA00022723"/>
    </source>
</evidence>
<dbReference type="GO" id="GO:0046872">
    <property type="term" value="F:metal ion binding"/>
    <property type="evidence" value="ECO:0007669"/>
    <property type="project" value="UniProtKB-KW"/>
</dbReference>
<dbReference type="CDD" id="cd05144">
    <property type="entry name" value="RIO2_C"/>
    <property type="match status" value="1"/>
</dbReference>
<protein>
    <recommendedName>
        <fullName evidence="18">Serine/threonine-protein kinase RIO2</fullName>
        <ecNumber evidence="4">2.7.11.1</ecNumber>
    </recommendedName>
    <alternativeName>
        <fullName evidence="20">RIO kinase 2</fullName>
    </alternativeName>
    <alternativeName>
        <fullName evidence="19">Serine/threonine-protein kinase rio2</fullName>
    </alternativeName>
</protein>
<accession>H2Z2Q9</accession>
<dbReference type="InterPro" id="IPR015285">
    <property type="entry name" value="RIO2_wHTH_N"/>
</dbReference>
<organism evidence="22 23">
    <name type="scientific">Ciona savignyi</name>
    <name type="common">Pacific transparent sea squirt</name>
    <dbReference type="NCBI Taxonomy" id="51511"/>
    <lineage>
        <taxon>Eukaryota</taxon>
        <taxon>Metazoa</taxon>
        <taxon>Chordata</taxon>
        <taxon>Tunicata</taxon>
        <taxon>Ascidiacea</taxon>
        <taxon>Phlebobranchia</taxon>
        <taxon>Cionidae</taxon>
        <taxon>Ciona</taxon>
    </lineage>
</organism>
<evidence type="ECO:0000256" key="13">
    <source>
        <dbReference type="ARBA" id="ARBA00022840"/>
    </source>
</evidence>
<evidence type="ECO:0000313" key="22">
    <source>
        <dbReference type="Ensembl" id="ENSCSAVP00000011871.1"/>
    </source>
</evidence>
<keyword evidence="8" id="KW-0597">Phosphoprotein</keyword>
<evidence type="ECO:0000256" key="12">
    <source>
        <dbReference type="ARBA" id="ARBA00022777"/>
    </source>
</evidence>
<dbReference type="GO" id="GO:0004674">
    <property type="term" value="F:protein serine/threonine kinase activity"/>
    <property type="evidence" value="ECO:0007669"/>
    <property type="project" value="UniProtKB-KW"/>
</dbReference>
<dbReference type="GO" id="GO:0005634">
    <property type="term" value="C:nucleus"/>
    <property type="evidence" value="ECO:0007669"/>
    <property type="project" value="TreeGrafter"/>
</dbReference>
<comment type="catalytic activity">
    <reaction evidence="16">
        <text>L-seryl-[protein] + ATP = O-phospho-L-seryl-[protein] + ADP + H(+)</text>
        <dbReference type="Rhea" id="RHEA:17989"/>
        <dbReference type="Rhea" id="RHEA-COMP:9863"/>
        <dbReference type="Rhea" id="RHEA-COMP:11604"/>
        <dbReference type="ChEBI" id="CHEBI:15378"/>
        <dbReference type="ChEBI" id="CHEBI:29999"/>
        <dbReference type="ChEBI" id="CHEBI:30616"/>
        <dbReference type="ChEBI" id="CHEBI:83421"/>
        <dbReference type="ChEBI" id="CHEBI:456216"/>
        <dbReference type="EC" id="2.7.11.1"/>
    </reaction>
</comment>
<proteinExistence type="inferred from homology"/>
<dbReference type="InterPro" id="IPR036390">
    <property type="entry name" value="WH_DNA-bd_sf"/>
</dbReference>
<dbReference type="FunFam" id="1.10.510.10:FF:000307">
    <property type="entry name" value="Serine/threonine-protein kinase RIO2"/>
    <property type="match status" value="1"/>
</dbReference>
<evidence type="ECO:0000313" key="23">
    <source>
        <dbReference type="Proteomes" id="UP000007875"/>
    </source>
</evidence>
<evidence type="ECO:0000256" key="15">
    <source>
        <dbReference type="ARBA" id="ARBA00047899"/>
    </source>
</evidence>
<dbReference type="GO" id="GO:0005829">
    <property type="term" value="C:cytosol"/>
    <property type="evidence" value="ECO:0007669"/>
    <property type="project" value="TreeGrafter"/>
</dbReference>
<dbReference type="Gene3D" id="1.10.510.10">
    <property type="entry name" value="Transferase(Phosphotransferase) domain 1"/>
    <property type="match status" value="1"/>
</dbReference>
<evidence type="ECO:0000256" key="7">
    <source>
        <dbReference type="ARBA" id="ARBA00022527"/>
    </source>
</evidence>
<dbReference type="Gene3D" id="1.10.10.10">
    <property type="entry name" value="Winged helix-like DNA-binding domain superfamily/Winged helix DNA-binding domain"/>
    <property type="match status" value="1"/>
</dbReference>
<dbReference type="PANTHER" id="PTHR45852:SF1">
    <property type="entry name" value="SERINE_THREONINE-PROTEIN KINASE RIO2"/>
    <property type="match status" value="1"/>
</dbReference>
<evidence type="ECO:0000256" key="19">
    <source>
        <dbReference type="ARBA" id="ARBA00068837"/>
    </source>
</evidence>
<dbReference type="AlphaFoldDB" id="H2Z2Q9"/>
<keyword evidence="12" id="KW-0418">Kinase</keyword>
<dbReference type="InterPro" id="IPR000687">
    <property type="entry name" value="RIO_kinase"/>
</dbReference>
<evidence type="ECO:0000256" key="8">
    <source>
        <dbReference type="ARBA" id="ARBA00022553"/>
    </source>
</evidence>
<evidence type="ECO:0000256" key="2">
    <source>
        <dbReference type="ARBA" id="ARBA00004496"/>
    </source>
</evidence>
<feature type="domain" description="RIO kinase" evidence="21">
    <location>
        <begin position="66"/>
        <end position="294"/>
    </location>
</feature>
<evidence type="ECO:0000256" key="17">
    <source>
        <dbReference type="ARBA" id="ARBA00064676"/>
    </source>
</evidence>
<evidence type="ECO:0000256" key="11">
    <source>
        <dbReference type="ARBA" id="ARBA00022741"/>
    </source>
</evidence>
<dbReference type="Pfam" id="PF01163">
    <property type="entry name" value="RIO1"/>
    <property type="match status" value="1"/>
</dbReference>
<evidence type="ECO:0000259" key="21">
    <source>
        <dbReference type="SMART" id="SM00090"/>
    </source>
</evidence>
<dbReference type="SUPFAM" id="SSF56112">
    <property type="entry name" value="Protein kinase-like (PK-like)"/>
    <property type="match status" value="1"/>
</dbReference>
<evidence type="ECO:0000256" key="3">
    <source>
        <dbReference type="ARBA" id="ARBA00009196"/>
    </source>
</evidence>
<keyword evidence="10" id="KW-0479">Metal-binding</keyword>
<dbReference type="HOGENOM" id="CLU_018693_0_3_1"/>
<comment type="subunit">
    <text evidence="17">Associated with late 40S pre-ribosomal particles. Interacts with PLK1 (via its N-terminus).</text>
</comment>
<comment type="subcellular location">
    <subcellularLocation>
        <location evidence="2">Cytoplasm</location>
    </subcellularLocation>
</comment>
<evidence type="ECO:0000256" key="4">
    <source>
        <dbReference type="ARBA" id="ARBA00012513"/>
    </source>
</evidence>
<keyword evidence="5" id="KW-0963">Cytoplasm</keyword>
<evidence type="ECO:0000256" key="1">
    <source>
        <dbReference type="ARBA" id="ARBA00001946"/>
    </source>
</evidence>
<dbReference type="GO" id="GO:0030490">
    <property type="term" value="P:maturation of SSU-rRNA"/>
    <property type="evidence" value="ECO:0007669"/>
    <property type="project" value="TreeGrafter"/>
</dbReference>
<dbReference type="FunFam" id="1.10.10.10:FF:000053">
    <property type="entry name" value="Serine/threonine-protein kinase RIO2"/>
    <property type="match status" value="1"/>
</dbReference>
<dbReference type="SUPFAM" id="SSF46785">
    <property type="entry name" value="Winged helix' DNA-binding domain"/>
    <property type="match status" value="1"/>
</dbReference>
<name>H2Z2Q9_CIOSA</name>
<keyword evidence="23" id="KW-1185">Reference proteome</keyword>
<dbReference type="EC" id="2.7.11.1" evidence="4"/>
<dbReference type="FunCoup" id="H2Z2Q9">
    <property type="interactions" value="382"/>
</dbReference>
<evidence type="ECO:0000256" key="20">
    <source>
        <dbReference type="ARBA" id="ARBA00076005"/>
    </source>
</evidence>
<dbReference type="GeneTree" id="ENSGT00390000003255"/>
<keyword evidence="6" id="KW-0690">Ribosome biogenesis</keyword>
<comment type="cofactor">
    <cofactor evidence="1">
        <name>Mg(2+)</name>
        <dbReference type="ChEBI" id="CHEBI:18420"/>
    </cofactor>
</comment>
<reference evidence="22" key="3">
    <citation type="submission" date="2025-09" db="UniProtKB">
        <authorList>
            <consortium name="Ensembl"/>
        </authorList>
    </citation>
    <scope>IDENTIFICATION</scope>
</reference>
<dbReference type="InterPro" id="IPR011009">
    <property type="entry name" value="Kinase-like_dom_sf"/>
</dbReference>
<evidence type="ECO:0000256" key="18">
    <source>
        <dbReference type="ARBA" id="ARBA00068353"/>
    </source>
</evidence>
<dbReference type="eggNOG" id="KOG2268">
    <property type="taxonomic scope" value="Eukaryota"/>
</dbReference>
<dbReference type="Proteomes" id="UP000007875">
    <property type="component" value="Unassembled WGS sequence"/>
</dbReference>
<reference evidence="22" key="2">
    <citation type="submission" date="2025-08" db="UniProtKB">
        <authorList>
            <consortium name="Ensembl"/>
        </authorList>
    </citation>
    <scope>IDENTIFICATION</scope>
</reference>
<evidence type="ECO:0000256" key="16">
    <source>
        <dbReference type="ARBA" id="ARBA00048679"/>
    </source>
</evidence>